<reference evidence="9 10" key="1">
    <citation type="submission" date="2019-10" db="EMBL/GenBank/DDBJ databases">
        <title>The Genome Sequence of Clostridium tarantellae Isolated from Fish Brain.</title>
        <authorList>
            <person name="Bano L."/>
            <person name="Kiel M."/>
            <person name="Sales G."/>
            <person name="Doxey A.C."/>
            <person name="Mansfield M.J."/>
            <person name="Schiavone M."/>
            <person name="Rossetto O."/>
            <person name="Pirazzini M."/>
            <person name="Dobrindt U."/>
            <person name="Montecucco C."/>
        </authorList>
    </citation>
    <scope>NUCLEOTIDE SEQUENCE [LARGE SCALE GENOMIC DNA]</scope>
    <source>
        <strain evidence="9 10">DSM 3997</strain>
    </source>
</reference>
<dbReference type="GO" id="GO:0003887">
    <property type="term" value="F:DNA-directed DNA polymerase activity"/>
    <property type="evidence" value="ECO:0007669"/>
    <property type="project" value="UniProtKB-KW"/>
</dbReference>
<keyword evidence="3" id="KW-0808">Transferase</keyword>
<evidence type="ECO:0000256" key="3">
    <source>
        <dbReference type="ARBA" id="ARBA00022679"/>
    </source>
</evidence>
<dbReference type="Pfam" id="PF13177">
    <property type="entry name" value="DNA_pol3_delta2"/>
    <property type="match status" value="1"/>
</dbReference>
<evidence type="ECO:0000256" key="5">
    <source>
        <dbReference type="ARBA" id="ARBA00022705"/>
    </source>
</evidence>
<evidence type="ECO:0000256" key="1">
    <source>
        <dbReference type="ARBA" id="ARBA00012417"/>
    </source>
</evidence>
<evidence type="ECO:0000256" key="2">
    <source>
        <dbReference type="ARBA" id="ARBA00014363"/>
    </source>
</evidence>
<protein>
    <recommendedName>
        <fullName evidence="2">DNA polymerase III subunit delta'</fullName>
        <ecNumber evidence="1">2.7.7.7</ecNumber>
    </recommendedName>
</protein>
<evidence type="ECO:0000256" key="7">
    <source>
        <dbReference type="ARBA" id="ARBA00049244"/>
    </source>
</evidence>
<comment type="caution">
    <text evidence="9">The sequence shown here is derived from an EMBL/GenBank/DDBJ whole genome shotgun (WGS) entry which is preliminary data.</text>
</comment>
<keyword evidence="10" id="KW-1185">Reference proteome</keyword>
<dbReference type="NCBIfam" id="NF004047">
    <property type="entry name" value="PRK05564.1"/>
    <property type="match status" value="1"/>
</dbReference>
<evidence type="ECO:0000256" key="6">
    <source>
        <dbReference type="ARBA" id="ARBA00022932"/>
    </source>
</evidence>
<dbReference type="InterPro" id="IPR050238">
    <property type="entry name" value="DNA_Rep/Repair_Clamp_Loader"/>
</dbReference>
<dbReference type="SUPFAM" id="SSF52540">
    <property type="entry name" value="P-loop containing nucleoside triphosphate hydrolases"/>
    <property type="match status" value="1"/>
</dbReference>
<dbReference type="PANTHER" id="PTHR11669:SF8">
    <property type="entry name" value="DNA POLYMERASE III SUBUNIT DELTA"/>
    <property type="match status" value="1"/>
</dbReference>
<gene>
    <name evidence="9" type="ORF">GBZ86_00995</name>
</gene>
<dbReference type="GO" id="GO:0003677">
    <property type="term" value="F:DNA binding"/>
    <property type="evidence" value="ECO:0007669"/>
    <property type="project" value="InterPro"/>
</dbReference>
<name>A0A6I1MHX0_9CLOT</name>
<organism evidence="9 10">
    <name type="scientific">Clostridium tarantellae</name>
    <dbReference type="NCBI Taxonomy" id="39493"/>
    <lineage>
        <taxon>Bacteria</taxon>
        <taxon>Bacillati</taxon>
        <taxon>Bacillota</taxon>
        <taxon>Clostridia</taxon>
        <taxon>Eubacteriales</taxon>
        <taxon>Clostridiaceae</taxon>
        <taxon>Clostridium</taxon>
    </lineage>
</organism>
<dbReference type="Gene3D" id="3.40.50.300">
    <property type="entry name" value="P-loop containing nucleotide triphosphate hydrolases"/>
    <property type="match status" value="1"/>
</dbReference>
<dbReference type="InterPro" id="IPR027417">
    <property type="entry name" value="P-loop_NTPase"/>
</dbReference>
<dbReference type="Gene3D" id="1.20.272.10">
    <property type="match status" value="1"/>
</dbReference>
<keyword evidence="4" id="KW-0548">Nucleotidyltransferase</keyword>
<dbReference type="GO" id="GO:0009360">
    <property type="term" value="C:DNA polymerase III complex"/>
    <property type="evidence" value="ECO:0007669"/>
    <property type="project" value="InterPro"/>
</dbReference>
<dbReference type="Pfam" id="PF09115">
    <property type="entry name" value="DNApol3-delta_C"/>
    <property type="match status" value="1"/>
</dbReference>
<dbReference type="GO" id="GO:0006261">
    <property type="term" value="P:DNA-templated DNA replication"/>
    <property type="evidence" value="ECO:0007669"/>
    <property type="project" value="TreeGrafter"/>
</dbReference>
<comment type="catalytic activity">
    <reaction evidence="7">
        <text>DNA(n) + a 2'-deoxyribonucleoside 5'-triphosphate = DNA(n+1) + diphosphate</text>
        <dbReference type="Rhea" id="RHEA:22508"/>
        <dbReference type="Rhea" id="RHEA-COMP:17339"/>
        <dbReference type="Rhea" id="RHEA-COMP:17340"/>
        <dbReference type="ChEBI" id="CHEBI:33019"/>
        <dbReference type="ChEBI" id="CHEBI:61560"/>
        <dbReference type="ChEBI" id="CHEBI:173112"/>
        <dbReference type="EC" id="2.7.7.7"/>
    </reaction>
</comment>
<sequence length="308" mass="35534">MIGHKKVIEGFYKSINRDTLSHAHLIIGEEGIGKSLLARKFAFEILGVPEQKDYVDIIHYKSNKSSFGIDTVREIISEANKKPYANDKKVIILYEGEKLTVQAQNALLKTIEEPQKGIFIIILSENGELILETIKSRCQIHRLIPLKRLEMMEFLKVNYPDLKDENLIKTLLAFAEGVPGQIEKFLKDDQFNNLRLVIINFLMELSSTSQYIALKYSDIFMSFKNKEDEIFSTIVSFVRDIIIYKELEEKSSIINGDKLEEIKQLSNMLSYKELSRIISKVDEARINLKSNTNSWSTFNTMLINILEE</sequence>
<evidence type="ECO:0000313" key="9">
    <source>
        <dbReference type="EMBL" id="MPQ42343.1"/>
    </source>
</evidence>
<accession>A0A6I1MHX0</accession>
<evidence type="ECO:0000259" key="8">
    <source>
        <dbReference type="Pfam" id="PF09115"/>
    </source>
</evidence>
<keyword evidence="6" id="KW-0239">DNA-directed DNA polymerase</keyword>
<dbReference type="EC" id="2.7.7.7" evidence="1"/>
<dbReference type="Proteomes" id="UP000430345">
    <property type="component" value="Unassembled WGS sequence"/>
</dbReference>
<evidence type="ECO:0000313" key="10">
    <source>
        <dbReference type="Proteomes" id="UP000430345"/>
    </source>
</evidence>
<dbReference type="PANTHER" id="PTHR11669">
    <property type="entry name" value="REPLICATION FACTOR C / DNA POLYMERASE III GAMMA-TAU SUBUNIT"/>
    <property type="match status" value="1"/>
</dbReference>
<keyword evidence="5" id="KW-0235">DNA replication</keyword>
<dbReference type="AlphaFoldDB" id="A0A6I1MHX0"/>
<feature type="domain" description="DNA polymerase III delta subunit C-terminal" evidence="8">
    <location>
        <begin position="224"/>
        <end position="293"/>
    </location>
</feature>
<dbReference type="InterPro" id="IPR015199">
    <property type="entry name" value="DNA_pol_III_delta_C"/>
</dbReference>
<proteinExistence type="predicted"/>
<evidence type="ECO:0000256" key="4">
    <source>
        <dbReference type="ARBA" id="ARBA00022695"/>
    </source>
</evidence>
<dbReference type="EMBL" id="WHJC01000005">
    <property type="protein sequence ID" value="MPQ42343.1"/>
    <property type="molecule type" value="Genomic_DNA"/>
</dbReference>